<sequence>MAVNPGSPQLSGKSTSLRRPSMSGGSFSADNGLNPLRNSYNASDNIAARASEAAARFRETTGLAKSSERRRSMDRGEGEEGGAPLRRSLDGGGLGGSLQRRQESFSYGKDSPYEDTLGLNPLRKTVYNQADEIAARAAEAAAAFREKAGLAKPNEKRRSIDNEGPPNLQRRSMDAGLVRGGNVGRKDRRPSNGGDFGGPPDLNSFSNANSNDSGYNNGATNGNFPGPNNSQSGGSYNNNPSLNRSLSGNNLSSAAGSYANNYSNGNNNSGGNWGRPDSFAGFNSPTSKSQSANGRSQTRKGPLAFLKRLLPDTSRARQRGQSRSLDRRSAGRVTWNDQDSGVNPAKNTAYRPNSNLYNGSNTGNGYGSGTNNTTGSYGGNGEGSLSYDSRSYGNVDLYERASNLRSGNGYSSRYYNQYDDYDSSDTGMVRGQSITLLREATQKRIPPKLNSYPLADMASYVTPGSSPFQSTTGWNSSTDVYGQPLQVRTNSATEYGNGWNSSSNSSSPIYSNGPSPTSVLRSNSTAYGGAAPPSTPYYANNNNNNSPEMGKLVRMSSQVQQSLDLSDPVSGAFVLKSLMNTDAPAGGAGANGNASFADGGNFNGSAIRTTDKLLLV</sequence>
<feature type="compositionally biased region" description="Low complexity" evidence="1">
    <location>
        <begin position="221"/>
        <end position="249"/>
    </location>
</feature>
<feature type="region of interest" description="Disordered" evidence="1">
    <location>
        <begin position="148"/>
        <end position="249"/>
    </location>
</feature>
<feature type="region of interest" description="Disordered" evidence="1">
    <location>
        <begin position="1"/>
        <end position="99"/>
    </location>
</feature>
<accession>A0AAW1PI09</accession>
<protein>
    <submittedName>
        <fullName evidence="2">Uncharacterized protein</fullName>
    </submittedName>
</protein>
<feature type="compositionally biased region" description="Polar residues" evidence="1">
    <location>
        <begin position="281"/>
        <end position="296"/>
    </location>
</feature>
<gene>
    <name evidence="2" type="ORF">WJX72_006626</name>
</gene>
<feature type="compositionally biased region" description="Basic and acidic residues" evidence="1">
    <location>
        <begin position="148"/>
        <end position="161"/>
    </location>
</feature>
<evidence type="ECO:0000256" key="1">
    <source>
        <dbReference type="SAM" id="MobiDB-lite"/>
    </source>
</evidence>
<feature type="compositionally biased region" description="Polar residues" evidence="1">
    <location>
        <begin position="517"/>
        <end position="526"/>
    </location>
</feature>
<dbReference type="EMBL" id="JALJOR010000012">
    <property type="protein sequence ID" value="KAK9807702.1"/>
    <property type="molecule type" value="Genomic_DNA"/>
</dbReference>
<organism evidence="2 3">
    <name type="scientific">[Myrmecia] bisecta</name>
    <dbReference type="NCBI Taxonomy" id="41462"/>
    <lineage>
        <taxon>Eukaryota</taxon>
        <taxon>Viridiplantae</taxon>
        <taxon>Chlorophyta</taxon>
        <taxon>core chlorophytes</taxon>
        <taxon>Trebouxiophyceae</taxon>
        <taxon>Trebouxiales</taxon>
        <taxon>Trebouxiaceae</taxon>
        <taxon>Myrmecia</taxon>
    </lineage>
</organism>
<evidence type="ECO:0000313" key="2">
    <source>
        <dbReference type="EMBL" id="KAK9807702.1"/>
    </source>
</evidence>
<reference evidence="2 3" key="1">
    <citation type="journal article" date="2024" name="Nat. Commun.">
        <title>Phylogenomics reveals the evolutionary origins of lichenization in chlorophyte algae.</title>
        <authorList>
            <person name="Puginier C."/>
            <person name="Libourel C."/>
            <person name="Otte J."/>
            <person name="Skaloud P."/>
            <person name="Haon M."/>
            <person name="Grisel S."/>
            <person name="Petersen M."/>
            <person name="Berrin J.G."/>
            <person name="Delaux P.M."/>
            <person name="Dal Grande F."/>
            <person name="Keller J."/>
        </authorList>
    </citation>
    <scope>NUCLEOTIDE SEQUENCE [LARGE SCALE GENOMIC DNA]</scope>
    <source>
        <strain evidence="2 3">SAG 2043</strain>
    </source>
</reference>
<feature type="compositionally biased region" description="Polar residues" evidence="1">
    <location>
        <begin position="203"/>
        <end position="220"/>
    </location>
</feature>
<feature type="compositionally biased region" description="Polar residues" evidence="1">
    <location>
        <begin position="1"/>
        <end position="44"/>
    </location>
</feature>
<evidence type="ECO:0000313" key="3">
    <source>
        <dbReference type="Proteomes" id="UP001489004"/>
    </source>
</evidence>
<name>A0AAW1PI09_9CHLO</name>
<keyword evidence="3" id="KW-1185">Reference proteome</keyword>
<dbReference type="Proteomes" id="UP001489004">
    <property type="component" value="Unassembled WGS sequence"/>
</dbReference>
<comment type="caution">
    <text evidence="2">The sequence shown here is derived from an EMBL/GenBank/DDBJ whole genome shotgun (WGS) entry which is preliminary data.</text>
</comment>
<feature type="compositionally biased region" description="Low complexity" evidence="1">
    <location>
        <begin position="496"/>
        <end position="516"/>
    </location>
</feature>
<dbReference type="AlphaFoldDB" id="A0AAW1PI09"/>
<feature type="region of interest" description="Disordered" evidence="1">
    <location>
        <begin position="492"/>
        <end position="527"/>
    </location>
</feature>
<proteinExistence type="predicted"/>
<feature type="compositionally biased region" description="Basic and acidic residues" evidence="1">
    <location>
        <begin position="66"/>
        <end position="78"/>
    </location>
</feature>
<feature type="region of interest" description="Disordered" evidence="1">
    <location>
        <begin position="267"/>
        <end position="382"/>
    </location>
</feature>